<name>A0A0E9MXP1_9BACT</name>
<dbReference type="OrthoDB" id="9809379at2"/>
<proteinExistence type="inferred from homology"/>
<evidence type="ECO:0000313" key="4">
    <source>
        <dbReference type="Proteomes" id="UP000033121"/>
    </source>
</evidence>
<keyword evidence="4" id="KW-1185">Reference proteome</keyword>
<dbReference type="STRING" id="1220578.FPE01S_01_14960"/>
<organism evidence="3 4">
    <name type="scientific">Flavihumibacter petaseus NBRC 106054</name>
    <dbReference type="NCBI Taxonomy" id="1220578"/>
    <lineage>
        <taxon>Bacteria</taxon>
        <taxon>Pseudomonadati</taxon>
        <taxon>Bacteroidota</taxon>
        <taxon>Chitinophagia</taxon>
        <taxon>Chitinophagales</taxon>
        <taxon>Chitinophagaceae</taxon>
        <taxon>Flavihumibacter</taxon>
    </lineage>
</organism>
<evidence type="ECO:0000256" key="1">
    <source>
        <dbReference type="ARBA" id="ARBA00007448"/>
    </source>
</evidence>
<reference evidence="3 4" key="1">
    <citation type="submission" date="2015-04" db="EMBL/GenBank/DDBJ databases">
        <title>Whole genome shotgun sequence of Flavihumibacter petaseus NBRC 106054.</title>
        <authorList>
            <person name="Miyazawa S."/>
            <person name="Hosoyama A."/>
            <person name="Hashimoto M."/>
            <person name="Noguchi M."/>
            <person name="Tsuchikane K."/>
            <person name="Ohji S."/>
            <person name="Yamazoe A."/>
            <person name="Ichikawa N."/>
            <person name="Kimura A."/>
            <person name="Fujita N."/>
        </authorList>
    </citation>
    <scope>NUCLEOTIDE SEQUENCE [LARGE SCALE GENOMIC DNA]</scope>
    <source>
        <strain evidence="3 4">NBRC 106054</strain>
    </source>
</reference>
<dbReference type="Proteomes" id="UP000033121">
    <property type="component" value="Unassembled WGS sequence"/>
</dbReference>
<dbReference type="GO" id="GO:0005524">
    <property type="term" value="F:ATP binding"/>
    <property type="evidence" value="ECO:0007669"/>
    <property type="project" value="InterPro"/>
</dbReference>
<gene>
    <name evidence="3" type="ORF">FPE01S_01_14960</name>
</gene>
<sequence length="361" mass="41129">MNIIQRWLRNLLTVAQPANLFTDYYVDGRKLFYSRFGSIPNMHVITRLDGEKVLRFLLDRWRNHIVKVCSRQYHDWEKQQLSAGDTILVFRQELVIDVDSDRVFIYSAESSEALVTEMYKCILQYPESEVSGEYRINIIVNGNHGLDLRSLPIEPTELDIDLYYNDDFKPVDKTVKACLSEPKGKGIVLLHGLPGTGKTTYLRHLIGSLSKKVLFLSPTMAGDLARPELMELLLDHPDSVLVIEDAENILMDRKITYSNTVSNLLNISDGLLNDCLNIQLVCTFNNSIQLLDQAFLRKGRLIAQYAFGKLETTKAQRLSDHLGLHQRITAPLTLAEITNPGTTTTTQRMEVIGFRREVSNN</sequence>
<accession>A0A0E9MXP1</accession>
<dbReference type="InterPro" id="IPR050747">
    <property type="entry name" value="Mitochondrial_chaperone_BCS1"/>
</dbReference>
<evidence type="ECO:0000259" key="2">
    <source>
        <dbReference type="SMART" id="SM00382"/>
    </source>
</evidence>
<dbReference type="SMART" id="SM00382">
    <property type="entry name" value="AAA"/>
    <property type="match status" value="1"/>
</dbReference>
<dbReference type="InterPro" id="IPR027417">
    <property type="entry name" value="P-loop_NTPase"/>
</dbReference>
<dbReference type="InterPro" id="IPR003593">
    <property type="entry name" value="AAA+_ATPase"/>
</dbReference>
<dbReference type="PANTHER" id="PTHR23070">
    <property type="entry name" value="BCS1 AAA-TYPE ATPASE"/>
    <property type="match status" value="1"/>
</dbReference>
<feature type="domain" description="AAA+ ATPase" evidence="2">
    <location>
        <begin position="184"/>
        <end position="307"/>
    </location>
</feature>
<dbReference type="GO" id="GO:0016887">
    <property type="term" value="F:ATP hydrolysis activity"/>
    <property type="evidence" value="ECO:0007669"/>
    <property type="project" value="InterPro"/>
</dbReference>
<dbReference type="Gene3D" id="3.40.50.300">
    <property type="entry name" value="P-loop containing nucleotide triphosphate hydrolases"/>
    <property type="match status" value="1"/>
</dbReference>
<dbReference type="SUPFAM" id="SSF52540">
    <property type="entry name" value="P-loop containing nucleoside triphosphate hydrolases"/>
    <property type="match status" value="1"/>
</dbReference>
<dbReference type="Pfam" id="PF00004">
    <property type="entry name" value="AAA"/>
    <property type="match status" value="1"/>
</dbReference>
<comment type="caution">
    <text evidence="3">The sequence shown here is derived from an EMBL/GenBank/DDBJ whole genome shotgun (WGS) entry which is preliminary data.</text>
</comment>
<evidence type="ECO:0000313" key="3">
    <source>
        <dbReference type="EMBL" id="GAO42482.1"/>
    </source>
</evidence>
<dbReference type="AlphaFoldDB" id="A0A0E9MXP1"/>
<dbReference type="EMBL" id="BBWV01000001">
    <property type="protein sequence ID" value="GAO42482.1"/>
    <property type="molecule type" value="Genomic_DNA"/>
</dbReference>
<dbReference type="InterPro" id="IPR003959">
    <property type="entry name" value="ATPase_AAA_core"/>
</dbReference>
<comment type="similarity">
    <text evidence="1">Belongs to the AAA ATPase family. BCS1 subfamily.</text>
</comment>
<protein>
    <recommendedName>
        <fullName evidence="2">AAA+ ATPase domain-containing protein</fullName>
    </recommendedName>
</protein>
<dbReference type="RefSeq" id="WP_046368165.1">
    <property type="nucleotide sequence ID" value="NZ_BBWV01000001.1"/>
</dbReference>